<dbReference type="InterPro" id="IPR018635">
    <property type="entry name" value="UPF0319"/>
</dbReference>
<sequence>MRIIVSIALACLLSACAQQSQVQLYPGAELPANQVLTVQVPAALEIADLNGQEVPSANFLFSGDKRILKLEPGEYRLNAFYKNVYDIGGGISSEVVRTRSAIFIIDGNAGETWRLGYPAPENLEQARELKETFNGWSENLATGERVASQAGQQPQSSLNQLLGNSAAETSSAATTVAPLESSQAAPVAAPLPALAASTSKAALPHNDATLATLQQLWQMLTPESREAFLEWVQQ</sequence>
<evidence type="ECO:0000313" key="1">
    <source>
        <dbReference type="EMBL" id="KKO00580.1"/>
    </source>
</evidence>
<dbReference type="PROSITE" id="PS51257">
    <property type="entry name" value="PROKAR_LIPOPROTEIN"/>
    <property type="match status" value="1"/>
</dbReference>
<proteinExistence type="predicted"/>
<evidence type="ECO:0008006" key="2">
    <source>
        <dbReference type="Google" id="ProtNLM"/>
    </source>
</evidence>
<dbReference type="AlphaFoldDB" id="A0A0F9V9A1"/>
<gene>
    <name evidence="1" type="ORF">LCGC14_0126710</name>
</gene>
<organism evidence="1">
    <name type="scientific">marine sediment metagenome</name>
    <dbReference type="NCBI Taxonomy" id="412755"/>
    <lineage>
        <taxon>unclassified sequences</taxon>
        <taxon>metagenomes</taxon>
        <taxon>ecological metagenomes</taxon>
    </lineage>
</organism>
<dbReference type="EMBL" id="LAZR01000040">
    <property type="protein sequence ID" value="KKO00580.1"/>
    <property type="molecule type" value="Genomic_DNA"/>
</dbReference>
<reference evidence="1" key="1">
    <citation type="journal article" date="2015" name="Nature">
        <title>Complex archaea that bridge the gap between prokaryotes and eukaryotes.</title>
        <authorList>
            <person name="Spang A."/>
            <person name="Saw J.H."/>
            <person name="Jorgensen S.L."/>
            <person name="Zaremba-Niedzwiedzka K."/>
            <person name="Martijn J."/>
            <person name="Lind A.E."/>
            <person name="van Eijk R."/>
            <person name="Schleper C."/>
            <person name="Guy L."/>
            <person name="Ettema T.J."/>
        </authorList>
    </citation>
    <scope>NUCLEOTIDE SEQUENCE</scope>
</reference>
<protein>
    <recommendedName>
        <fullName evidence="2">DUF2057 domain-containing protein</fullName>
    </recommendedName>
</protein>
<comment type="caution">
    <text evidence="1">The sequence shown here is derived from an EMBL/GenBank/DDBJ whole genome shotgun (WGS) entry which is preliminary data.</text>
</comment>
<name>A0A0F9V9A1_9ZZZZ</name>
<accession>A0A0F9V9A1</accession>
<dbReference type="Pfam" id="PF09829">
    <property type="entry name" value="DUF2057"/>
    <property type="match status" value="1"/>
</dbReference>